<evidence type="ECO:0000313" key="1">
    <source>
        <dbReference type="Proteomes" id="UP000887578"/>
    </source>
</evidence>
<dbReference type="WBParaSite" id="PDA_v2.g25232.t1">
    <property type="protein sequence ID" value="PDA_v2.g25232.t1"/>
    <property type="gene ID" value="PDA_v2.g25232"/>
</dbReference>
<reference evidence="2" key="1">
    <citation type="submission" date="2022-11" db="UniProtKB">
        <authorList>
            <consortium name="WormBaseParasite"/>
        </authorList>
    </citation>
    <scope>IDENTIFICATION</scope>
</reference>
<keyword evidence="1" id="KW-1185">Reference proteome</keyword>
<dbReference type="Proteomes" id="UP000887578">
    <property type="component" value="Unplaced"/>
</dbReference>
<protein>
    <submittedName>
        <fullName evidence="2">Uncharacterized protein</fullName>
    </submittedName>
</protein>
<organism evidence="1 2">
    <name type="scientific">Panagrolaimus davidi</name>
    <dbReference type="NCBI Taxonomy" id="227884"/>
    <lineage>
        <taxon>Eukaryota</taxon>
        <taxon>Metazoa</taxon>
        <taxon>Ecdysozoa</taxon>
        <taxon>Nematoda</taxon>
        <taxon>Chromadorea</taxon>
        <taxon>Rhabditida</taxon>
        <taxon>Tylenchina</taxon>
        <taxon>Panagrolaimomorpha</taxon>
        <taxon>Panagrolaimoidea</taxon>
        <taxon>Panagrolaimidae</taxon>
        <taxon>Panagrolaimus</taxon>
    </lineage>
</organism>
<evidence type="ECO:0000313" key="2">
    <source>
        <dbReference type="WBParaSite" id="PDA_v2.g25232.t1"/>
    </source>
</evidence>
<sequence>MNLPVGSIATVWNFLGSKRVTTIDSKRTKFFAMYFCQNFGLANSVMHYIAKNPKTWKLYQKMIRTCKYFFVKNPILVVRCLSHNKDDLWFADQILIDLNKIKCKFWVVEDFMVFLNVKTYNPNIVSSSIPKLYKCDFMFLHLMGQTISYYDLSFFISGAETIAFEDVTLKDENGKILPLEKLIEASVKAQRIDIIRPTMTSKTFHELTKIPHFANLSSLILDGLHEDFDVEAFYVYMKKNQCTKFELYFVSSISDEYKARIEEIIDEINATEKFNYKTPSIHFYKIGE</sequence>
<name>A0A914Q204_9BILA</name>
<dbReference type="AlphaFoldDB" id="A0A914Q204"/>
<accession>A0A914Q204</accession>
<proteinExistence type="predicted"/>